<evidence type="ECO:0000313" key="3">
    <source>
        <dbReference type="Proteomes" id="UP001138500"/>
    </source>
</evidence>
<accession>A0A9W7W0M4</accession>
<dbReference type="SUPFAM" id="SSF53448">
    <property type="entry name" value="Nucleotide-diphospho-sugar transferases"/>
    <property type="match status" value="1"/>
</dbReference>
<dbReference type="Proteomes" id="UP001138500">
    <property type="component" value="Unassembled WGS sequence"/>
</dbReference>
<dbReference type="InterPro" id="IPR050587">
    <property type="entry name" value="GNT1/Glycosyltrans_8"/>
</dbReference>
<dbReference type="PANTHER" id="PTHR11183">
    <property type="entry name" value="GLYCOGENIN SUBFAMILY MEMBER"/>
    <property type="match status" value="1"/>
</dbReference>
<organism evidence="2 3">
    <name type="scientific">Teratosphaeria destructans</name>
    <dbReference type="NCBI Taxonomy" id="418781"/>
    <lineage>
        <taxon>Eukaryota</taxon>
        <taxon>Fungi</taxon>
        <taxon>Dikarya</taxon>
        <taxon>Ascomycota</taxon>
        <taxon>Pezizomycotina</taxon>
        <taxon>Dothideomycetes</taxon>
        <taxon>Dothideomycetidae</taxon>
        <taxon>Mycosphaerellales</taxon>
        <taxon>Teratosphaeriaceae</taxon>
        <taxon>Teratosphaeria</taxon>
    </lineage>
</organism>
<proteinExistence type="predicted"/>
<keyword evidence="3" id="KW-1185">Reference proteome</keyword>
<name>A0A9W7W0M4_9PEZI</name>
<keyword evidence="2" id="KW-0808">Transferase</keyword>
<gene>
    <name evidence="2" type="ORF">Tdes44962_MAKER04239</name>
</gene>
<dbReference type="Gene3D" id="3.90.550.10">
    <property type="entry name" value="Spore Coat Polysaccharide Biosynthesis Protein SpsA, Chain A"/>
    <property type="match status" value="1"/>
</dbReference>
<evidence type="ECO:0000256" key="1">
    <source>
        <dbReference type="SAM" id="SignalP"/>
    </source>
</evidence>
<keyword evidence="1" id="KW-0732">Signal</keyword>
<dbReference type="AlphaFoldDB" id="A0A9W7W0M4"/>
<dbReference type="InterPro" id="IPR029044">
    <property type="entry name" value="Nucleotide-diphossugar_trans"/>
</dbReference>
<reference evidence="2 3" key="1">
    <citation type="journal article" date="2018" name="IMA Fungus">
        <title>IMA Genome-F 10: Nine draft genome sequences of Claviceps purpurea s.lat., including C. arundinis, C. humidiphila, and C. cf. spartinae, pseudomolecules for the pitch canker pathogen Fusarium circinatum, draft genome of Davidsoniella eucalypti, Grosmannia galeiformis, Quambalaria eucalypti, and Teratosphaeria destructans.</title>
        <authorList>
            <person name="Wingfield B.D."/>
            <person name="Liu M."/>
            <person name="Nguyen H.D."/>
            <person name="Lane F.A."/>
            <person name="Morgan S.W."/>
            <person name="De Vos L."/>
            <person name="Wilken P.M."/>
            <person name="Duong T.A."/>
            <person name="Aylward J."/>
            <person name="Coetzee M.P."/>
            <person name="Dadej K."/>
            <person name="De Beer Z.W."/>
            <person name="Findlay W."/>
            <person name="Havenga M."/>
            <person name="Kolarik M."/>
            <person name="Menzies J.G."/>
            <person name="Naidoo K."/>
            <person name="Pochopski O."/>
            <person name="Shoukouhi P."/>
            <person name="Santana Q.C."/>
            <person name="Seifert K.A."/>
            <person name="Soal N."/>
            <person name="Steenkamp E.T."/>
            <person name="Tatham C.T."/>
            <person name="van der Nest M.A."/>
            <person name="Wingfield M.J."/>
        </authorList>
    </citation>
    <scope>NUCLEOTIDE SEQUENCE [LARGE SCALE GENOMIC DNA]</scope>
    <source>
        <strain evidence="2">CMW44962</strain>
    </source>
</reference>
<protein>
    <submittedName>
        <fullName evidence="2">Nucleotide-diphospho-sugar transferase</fullName>
    </submittedName>
</protein>
<evidence type="ECO:0000313" key="2">
    <source>
        <dbReference type="EMBL" id="KAH9825399.1"/>
    </source>
</evidence>
<sequence length="385" mass="43053">MTAATNPRTVSLCIFAFLASALITLAIKSSSHHGTAGWISSLSRASSHAHKIHAPPRVAYATFLAAKRPDTADVTGDADEDDEQDGYYIGTRVLAYQLLHSKSAGTNSSIPFIVLCTPDVSLRKRNRLKTDGATVIVAESLNADWVTAGVGEPRWKDVMTKLKLWQMTQYSKILFIDADMLVTGSLDGVFYDEATLTQATGNNPQNLKSDEPSLPRTYMFAAVPDIGFTSEAGGKFLGYDHPYPPDPNLSYLNCGFFVFTPSKDLFDYYTSLINIPGRFEPRFPEQNLLNYAHRRDGNMPWKPLWYGWNVNWPTEKDWRGMSLPHLARIPVLTIVCIIGGARSFHAKYWSGDPSHDPFLKAIWKEQRAEMEGFHRGRDAARKELN</sequence>
<dbReference type="OrthoDB" id="2014201at2759"/>
<comment type="caution">
    <text evidence="2">The sequence shown here is derived from an EMBL/GenBank/DDBJ whole genome shotgun (WGS) entry which is preliminary data.</text>
</comment>
<dbReference type="GO" id="GO:0016740">
    <property type="term" value="F:transferase activity"/>
    <property type="evidence" value="ECO:0007669"/>
    <property type="project" value="UniProtKB-KW"/>
</dbReference>
<reference evidence="2 3" key="2">
    <citation type="journal article" date="2021" name="Curr. Genet.">
        <title>Genetic response to nitrogen starvation in the aggressive Eucalyptus foliar pathogen Teratosphaeria destructans.</title>
        <authorList>
            <person name="Havenga M."/>
            <person name="Wingfield B.D."/>
            <person name="Wingfield M.J."/>
            <person name="Dreyer L.L."/>
            <person name="Roets F."/>
            <person name="Aylward J."/>
        </authorList>
    </citation>
    <scope>NUCLEOTIDE SEQUENCE [LARGE SCALE GENOMIC DNA]</scope>
    <source>
        <strain evidence="2">CMW44962</strain>
    </source>
</reference>
<feature type="chain" id="PRO_5040741484" evidence="1">
    <location>
        <begin position="27"/>
        <end position="385"/>
    </location>
</feature>
<dbReference type="EMBL" id="RIBY02002123">
    <property type="protein sequence ID" value="KAH9825399.1"/>
    <property type="molecule type" value="Genomic_DNA"/>
</dbReference>
<feature type="signal peptide" evidence="1">
    <location>
        <begin position="1"/>
        <end position="26"/>
    </location>
</feature>